<comment type="caution">
    <text evidence="1">The sequence shown here is derived from an EMBL/GenBank/DDBJ whole genome shotgun (WGS) entry which is preliminary data.</text>
</comment>
<dbReference type="Proteomes" id="UP001328107">
    <property type="component" value="Unassembled WGS sequence"/>
</dbReference>
<gene>
    <name evidence="1" type="ORF">PMAYCL1PPCAC_31323</name>
</gene>
<dbReference type="SUPFAM" id="SSF53850">
    <property type="entry name" value="Periplasmic binding protein-like II"/>
    <property type="match status" value="1"/>
</dbReference>
<dbReference type="AlphaFoldDB" id="A0AAN5DCT5"/>
<feature type="non-terminal residue" evidence="1">
    <location>
        <position position="294"/>
    </location>
</feature>
<dbReference type="PANTHER" id="PTHR22714:SF7">
    <property type="entry name" value="SOLUTE-BINDING PROTEIN FAMILY 3_N-TERMINAL DOMAIN-CONTAINING PROTEIN"/>
    <property type="match status" value="1"/>
</dbReference>
<dbReference type="EMBL" id="BTRK01000006">
    <property type="protein sequence ID" value="GMR61128.1"/>
    <property type="molecule type" value="Genomic_DNA"/>
</dbReference>
<proteinExistence type="predicted"/>
<accession>A0AAN5DCT5</accession>
<keyword evidence="2" id="KW-1185">Reference proteome</keyword>
<sequence length="294" mass="33732">MCHYDNLSFILAVGHILRSTFNSGSCPYQPKFRPTVNCLFPGRCLEIISLFSEWLQARLEVTVIPREAENVWNYPTLDYDPSTNAVALTQSGEVDTTCTFWKDDPNISDVIYTDPVYQLDHVFIVRKQTEAIDIFSTFEVFTPTVWDICLATFFVNAFAFAMVSITEQRLSGAGVKMRDIVDKHSIENRFVLFNQTRQSRYCISNDSNELQLMENELISQTFLLTSLYSGLLLSFLLFETNKLPFEDGNEAANLIESGRYKLLLLRENDVADRIRFSQLPMINKLRDALEVNPP</sequence>
<evidence type="ECO:0000313" key="2">
    <source>
        <dbReference type="Proteomes" id="UP001328107"/>
    </source>
</evidence>
<reference evidence="2" key="1">
    <citation type="submission" date="2022-10" db="EMBL/GenBank/DDBJ databases">
        <title>Genome assembly of Pristionchus species.</title>
        <authorList>
            <person name="Yoshida K."/>
            <person name="Sommer R.J."/>
        </authorList>
    </citation>
    <scope>NUCLEOTIDE SEQUENCE [LARGE SCALE GENOMIC DNA]</scope>
    <source>
        <strain evidence="2">RS5460</strain>
    </source>
</reference>
<evidence type="ECO:0000313" key="1">
    <source>
        <dbReference type="EMBL" id="GMR61128.1"/>
    </source>
</evidence>
<dbReference type="InterPro" id="IPR040128">
    <property type="entry name" value="T25E4.2-like"/>
</dbReference>
<organism evidence="1 2">
    <name type="scientific">Pristionchus mayeri</name>
    <dbReference type="NCBI Taxonomy" id="1317129"/>
    <lineage>
        <taxon>Eukaryota</taxon>
        <taxon>Metazoa</taxon>
        <taxon>Ecdysozoa</taxon>
        <taxon>Nematoda</taxon>
        <taxon>Chromadorea</taxon>
        <taxon>Rhabditida</taxon>
        <taxon>Rhabditina</taxon>
        <taxon>Diplogasteromorpha</taxon>
        <taxon>Diplogasteroidea</taxon>
        <taxon>Neodiplogasteridae</taxon>
        <taxon>Pristionchus</taxon>
    </lineage>
</organism>
<name>A0AAN5DCT5_9BILA</name>
<protein>
    <submittedName>
        <fullName evidence="1">Uncharacterized protein</fullName>
    </submittedName>
</protein>
<dbReference type="PANTHER" id="PTHR22714">
    <property type="entry name" value="PROTEIN CBG02446-RELATED"/>
    <property type="match status" value="1"/>
</dbReference>